<dbReference type="AlphaFoldDB" id="A0A0L0G9N5"/>
<feature type="compositionally biased region" description="Polar residues" evidence="1">
    <location>
        <begin position="480"/>
        <end position="490"/>
    </location>
</feature>
<feature type="region of interest" description="Disordered" evidence="1">
    <location>
        <begin position="265"/>
        <end position="292"/>
    </location>
</feature>
<name>A0A0L0G9N5_9EUKA</name>
<sequence>MAKKARAQKRAQREKESPTSKRDSSENAEASVSECDKHVDETMKVNNVRRKITHVTKKIPEMQNKCYELCLTCCELLQGDITSGDSLEVDDIDALLAGEDSKDGGGKVCTVEEHIDQKRSHHVTYRIDKRDVWCYKCGHSVDPQNSTVRSLDQVVTLIHQNLTFLGELRRTTSPQTMQSTPVSVGPAATSRTISKTRQNADQEIAGASGGVTGLINLGNTCFFNAVMQNICRGAGVTQYFSYTRENRVDCVDGFWLTSGIESKDNNTSVNDDSKMGTDSNSRPQRKGKSKANSVGGLVRNYVELDEYPWPIIDTFRTLLSDMNGSSTKGTANPKRLFLELVNIAPNFEGYHQQDSHEALRYLMDGWRTAENERRMQSVPEKLKSKGMRAEELGSFVDTLYGGRTCNTVLCHTCQKSSVMSENFFDLSLPMPKLDYSDSYASAIKTTGSAPRLSKHQKKMAARNERKQNAKGKRANRKKTAAQTHTSTTENAPEADHTVATGNVEENDRVSETNNAAESERPREANRPIDSVQVPEVAQISDTPSTSGTASMSTTLMSAAPTESANSADDDLVGFSSDIAVENIYEGSEDCRRADPVDDAYTGQESKADMSVIETSVIADSLDAIEAAGNIKGKESSKDIAEVTFTNSRGLYSTTVADCRSDKADCEHEVVTVRANMEANAIVNNICRAECNDDDRGSIEFAIKAISSADKSENDHGDTFEDTSMNKKQLTVIESLEVDEGVEMEQSGRDANSATGKIISSTTSGSPDTGGSITGAETCLVDEDGCDRKRKYEQQSRTMHTHNTATDSTPTESQTQAVETSVAQSVASANNTMNEDAPVCISGVDYVVNLPSDTVKEHVSTSTITEQTLRDESGEDVVSTVPVDSVLESMPSDSTYSGEHLTQPDPEAASAPAKNENAAIRPDEANHAVTIKESLDCEDSSPITSDQDISAETTPSKASSSRRQSLPRTARLNPNARISPSAKSSGLGGLSLDACLNALCSPEELVEDNRYQCKTCKSLREATKWLLVDKISRILTVHLKRFEARGKRMSKITDHVDFPLVLDLTQYCSQTCRDPDGKVISQDSAVQYKLTGIVVHDGGNLRGGHYTACLRNKTSTGWTYVSDTHHRAIDESKVLASQASILFYELMS</sequence>
<evidence type="ECO:0000313" key="4">
    <source>
        <dbReference type="Proteomes" id="UP000054560"/>
    </source>
</evidence>
<feature type="compositionally biased region" description="Basic and acidic residues" evidence="1">
    <location>
        <begin position="517"/>
        <end position="526"/>
    </location>
</feature>
<feature type="region of interest" description="Disordered" evidence="1">
    <location>
        <begin position="173"/>
        <end position="199"/>
    </location>
</feature>
<reference evidence="3 4" key="1">
    <citation type="submission" date="2011-02" db="EMBL/GenBank/DDBJ databases">
        <title>The Genome Sequence of Sphaeroforma arctica JP610.</title>
        <authorList>
            <consortium name="The Broad Institute Genome Sequencing Platform"/>
            <person name="Russ C."/>
            <person name="Cuomo C."/>
            <person name="Young S.K."/>
            <person name="Zeng Q."/>
            <person name="Gargeya S."/>
            <person name="Alvarado L."/>
            <person name="Berlin A."/>
            <person name="Chapman S.B."/>
            <person name="Chen Z."/>
            <person name="Freedman E."/>
            <person name="Gellesch M."/>
            <person name="Goldberg J."/>
            <person name="Griggs A."/>
            <person name="Gujja S."/>
            <person name="Heilman E."/>
            <person name="Heiman D."/>
            <person name="Howarth C."/>
            <person name="Mehta T."/>
            <person name="Neiman D."/>
            <person name="Pearson M."/>
            <person name="Roberts A."/>
            <person name="Saif S."/>
            <person name="Shea T."/>
            <person name="Shenoy N."/>
            <person name="Sisk P."/>
            <person name="Stolte C."/>
            <person name="Sykes S."/>
            <person name="White J."/>
            <person name="Yandava C."/>
            <person name="Burger G."/>
            <person name="Gray M.W."/>
            <person name="Holland P.W.H."/>
            <person name="King N."/>
            <person name="Lang F.B.F."/>
            <person name="Roger A.J."/>
            <person name="Ruiz-Trillo I."/>
            <person name="Haas B."/>
            <person name="Nusbaum C."/>
            <person name="Birren B."/>
        </authorList>
    </citation>
    <scope>NUCLEOTIDE SEQUENCE [LARGE SCALE GENOMIC DNA]</scope>
    <source>
        <strain evidence="3 4">JP610</strain>
    </source>
</reference>
<dbReference type="GO" id="GO:0016579">
    <property type="term" value="P:protein deubiquitination"/>
    <property type="evidence" value="ECO:0007669"/>
    <property type="project" value="InterPro"/>
</dbReference>
<dbReference type="PANTHER" id="PTHR21646:SF39">
    <property type="entry name" value="UBIQUITIN CARBOXYL-TERMINAL HYDROLASE 16"/>
    <property type="match status" value="1"/>
</dbReference>
<dbReference type="InterPro" id="IPR038765">
    <property type="entry name" value="Papain-like_cys_pep_sf"/>
</dbReference>
<feature type="region of interest" description="Disordered" evidence="1">
    <location>
        <begin position="737"/>
        <end position="775"/>
    </location>
</feature>
<feature type="region of interest" description="Disordered" evidence="1">
    <location>
        <begin position="791"/>
        <end position="813"/>
    </location>
</feature>
<feature type="compositionally biased region" description="Polar residues" evidence="1">
    <location>
        <begin position="794"/>
        <end position="813"/>
    </location>
</feature>
<evidence type="ECO:0000313" key="3">
    <source>
        <dbReference type="EMBL" id="KNC85742.1"/>
    </source>
</evidence>
<dbReference type="Gene3D" id="3.90.70.10">
    <property type="entry name" value="Cysteine proteinases"/>
    <property type="match status" value="2"/>
</dbReference>
<dbReference type="PROSITE" id="PS50235">
    <property type="entry name" value="USP_3"/>
    <property type="match status" value="1"/>
</dbReference>
<dbReference type="EMBL" id="KQ241686">
    <property type="protein sequence ID" value="KNC85742.1"/>
    <property type="molecule type" value="Genomic_DNA"/>
</dbReference>
<feature type="compositionally biased region" description="Polar residues" evidence="1">
    <location>
        <begin position="265"/>
        <end position="282"/>
    </location>
</feature>
<feature type="compositionally biased region" description="Polar residues" evidence="1">
    <location>
        <begin position="539"/>
        <end position="552"/>
    </location>
</feature>
<dbReference type="eggNOG" id="KOG1873">
    <property type="taxonomic scope" value="Eukaryota"/>
</dbReference>
<feature type="compositionally biased region" description="Low complexity" evidence="1">
    <location>
        <begin position="752"/>
        <end position="774"/>
    </location>
</feature>
<feature type="region of interest" description="Disordered" evidence="1">
    <location>
        <begin position="446"/>
        <end position="552"/>
    </location>
</feature>
<dbReference type="PROSITE" id="PS00973">
    <property type="entry name" value="USP_2"/>
    <property type="match status" value="1"/>
</dbReference>
<feature type="compositionally biased region" description="Polar residues" evidence="1">
    <location>
        <begin position="173"/>
        <end position="182"/>
    </location>
</feature>
<keyword evidence="4" id="KW-1185">Reference proteome</keyword>
<dbReference type="PROSITE" id="PS00972">
    <property type="entry name" value="USP_1"/>
    <property type="match status" value="1"/>
</dbReference>
<dbReference type="Pfam" id="PF00443">
    <property type="entry name" value="UCH"/>
    <property type="match status" value="1"/>
</dbReference>
<proteinExistence type="predicted"/>
<feature type="compositionally biased region" description="Low complexity" evidence="1">
    <location>
        <begin position="905"/>
        <end position="918"/>
    </location>
</feature>
<organism evidence="3 4">
    <name type="scientific">Sphaeroforma arctica JP610</name>
    <dbReference type="NCBI Taxonomy" id="667725"/>
    <lineage>
        <taxon>Eukaryota</taxon>
        <taxon>Ichthyosporea</taxon>
        <taxon>Ichthyophonida</taxon>
        <taxon>Sphaeroforma</taxon>
    </lineage>
</organism>
<feature type="compositionally biased region" description="Basic and acidic residues" evidence="1">
    <location>
        <begin position="11"/>
        <end position="25"/>
    </location>
</feature>
<feature type="compositionally biased region" description="Basic residues" evidence="1">
    <location>
        <begin position="1"/>
        <end position="10"/>
    </location>
</feature>
<dbReference type="Proteomes" id="UP000054560">
    <property type="component" value="Unassembled WGS sequence"/>
</dbReference>
<feature type="compositionally biased region" description="Basic residues" evidence="1">
    <location>
        <begin position="468"/>
        <end position="479"/>
    </location>
</feature>
<dbReference type="RefSeq" id="XP_014159644.1">
    <property type="nucleotide sequence ID" value="XM_014304169.1"/>
</dbReference>
<dbReference type="STRING" id="667725.A0A0L0G9N5"/>
<gene>
    <name evidence="3" type="ORF">SARC_02082</name>
</gene>
<feature type="region of interest" description="Disordered" evidence="1">
    <location>
        <begin position="860"/>
        <end position="984"/>
    </location>
</feature>
<dbReference type="eggNOG" id="KOG1870">
    <property type="taxonomic scope" value="Eukaryota"/>
</dbReference>
<dbReference type="SUPFAM" id="SSF54001">
    <property type="entry name" value="Cysteine proteinases"/>
    <property type="match status" value="1"/>
</dbReference>
<accession>A0A0L0G9N5</accession>
<dbReference type="GO" id="GO:0004843">
    <property type="term" value="F:cysteine-type deubiquitinase activity"/>
    <property type="evidence" value="ECO:0007669"/>
    <property type="project" value="InterPro"/>
</dbReference>
<feature type="domain" description="USP" evidence="2">
    <location>
        <begin position="212"/>
        <end position="1146"/>
    </location>
</feature>
<feature type="region of interest" description="Disordered" evidence="1">
    <location>
        <begin position="1"/>
        <end position="37"/>
    </location>
</feature>
<dbReference type="PANTHER" id="PTHR21646">
    <property type="entry name" value="UBIQUITIN CARBOXYL-TERMINAL HYDROLASE"/>
    <property type="match status" value="1"/>
</dbReference>
<protein>
    <recommendedName>
        <fullName evidence="2">USP domain-containing protein</fullName>
    </recommendedName>
</protein>
<dbReference type="InterPro" id="IPR050185">
    <property type="entry name" value="Ub_carboxyl-term_hydrolase"/>
</dbReference>
<dbReference type="InterPro" id="IPR028889">
    <property type="entry name" value="USP"/>
</dbReference>
<dbReference type="OrthoDB" id="2020758at2759"/>
<dbReference type="InterPro" id="IPR001394">
    <property type="entry name" value="Peptidase_C19_UCH"/>
</dbReference>
<feature type="compositionally biased region" description="Polar residues" evidence="1">
    <location>
        <begin position="189"/>
        <end position="199"/>
    </location>
</feature>
<dbReference type="InterPro" id="IPR018200">
    <property type="entry name" value="USP_CS"/>
</dbReference>
<dbReference type="GeneID" id="25902586"/>
<feature type="compositionally biased region" description="Polar residues" evidence="1">
    <location>
        <begin position="940"/>
        <end position="966"/>
    </location>
</feature>
<evidence type="ECO:0000256" key="1">
    <source>
        <dbReference type="SAM" id="MobiDB-lite"/>
    </source>
</evidence>
<evidence type="ECO:0000259" key="2">
    <source>
        <dbReference type="PROSITE" id="PS50235"/>
    </source>
</evidence>